<reference evidence="11" key="2">
    <citation type="submission" date="2015-01" db="EMBL/GenBank/DDBJ databases">
        <title>Evolutionary Origins and Diversification of the Mycorrhizal Mutualists.</title>
        <authorList>
            <consortium name="DOE Joint Genome Institute"/>
            <consortium name="Mycorrhizal Genomics Consortium"/>
            <person name="Kohler A."/>
            <person name="Kuo A."/>
            <person name="Nagy L.G."/>
            <person name="Floudas D."/>
            <person name="Copeland A."/>
            <person name="Barry K.W."/>
            <person name="Cichocki N."/>
            <person name="Veneault-Fourrey C."/>
            <person name="LaButti K."/>
            <person name="Lindquist E.A."/>
            <person name="Lipzen A."/>
            <person name="Lundell T."/>
            <person name="Morin E."/>
            <person name="Murat C."/>
            <person name="Riley R."/>
            <person name="Ohm R."/>
            <person name="Sun H."/>
            <person name="Tunlid A."/>
            <person name="Henrissat B."/>
            <person name="Grigoriev I.V."/>
            <person name="Hibbett D.S."/>
            <person name="Martin F."/>
        </authorList>
    </citation>
    <scope>NUCLEOTIDE SEQUENCE [LARGE SCALE GENOMIC DNA]</scope>
    <source>
        <strain evidence="11">441</strain>
    </source>
</reference>
<dbReference type="GO" id="GO:0016787">
    <property type="term" value="F:hydrolase activity"/>
    <property type="evidence" value="ECO:0007669"/>
    <property type="project" value="UniProtKB-KW"/>
</dbReference>
<organism evidence="10 11">
    <name type="scientific">Pisolithus microcarpus 441</name>
    <dbReference type="NCBI Taxonomy" id="765257"/>
    <lineage>
        <taxon>Eukaryota</taxon>
        <taxon>Fungi</taxon>
        <taxon>Dikarya</taxon>
        <taxon>Basidiomycota</taxon>
        <taxon>Agaricomycotina</taxon>
        <taxon>Agaricomycetes</taxon>
        <taxon>Agaricomycetidae</taxon>
        <taxon>Boletales</taxon>
        <taxon>Sclerodermatineae</taxon>
        <taxon>Pisolithaceae</taxon>
        <taxon>Pisolithus</taxon>
    </lineage>
</organism>
<evidence type="ECO:0000256" key="1">
    <source>
        <dbReference type="ARBA" id="ARBA00001968"/>
    </source>
</evidence>
<dbReference type="HOGENOM" id="CLU_018552_2_1_1"/>
<dbReference type="PANTHER" id="PTHR22930:SF85">
    <property type="entry name" value="GH03217P-RELATED"/>
    <property type="match status" value="1"/>
</dbReference>
<evidence type="ECO:0000256" key="5">
    <source>
        <dbReference type="ARBA" id="ARBA00022723"/>
    </source>
</evidence>
<accession>A0A0C9Z1I9</accession>
<dbReference type="InterPro" id="IPR027806">
    <property type="entry name" value="HARBI1_dom"/>
</dbReference>
<comment type="subcellular location">
    <subcellularLocation>
        <location evidence="2">Nucleus</location>
    </subcellularLocation>
</comment>
<feature type="domain" description="DDE Tnp4" evidence="9">
    <location>
        <begin position="265"/>
        <end position="425"/>
    </location>
</feature>
<dbReference type="AlphaFoldDB" id="A0A0C9Z1I9"/>
<evidence type="ECO:0000313" key="11">
    <source>
        <dbReference type="Proteomes" id="UP000054018"/>
    </source>
</evidence>
<dbReference type="PANTHER" id="PTHR22930">
    <property type="match status" value="1"/>
</dbReference>
<keyword evidence="11" id="KW-1185">Reference proteome</keyword>
<evidence type="ECO:0000256" key="2">
    <source>
        <dbReference type="ARBA" id="ARBA00004123"/>
    </source>
</evidence>
<reference evidence="10 11" key="1">
    <citation type="submission" date="2014-04" db="EMBL/GenBank/DDBJ databases">
        <authorList>
            <consortium name="DOE Joint Genome Institute"/>
            <person name="Kuo A."/>
            <person name="Kohler A."/>
            <person name="Costa M.D."/>
            <person name="Nagy L.G."/>
            <person name="Floudas D."/>
            <person name="Copeland A."/>
            <person name="Barry K.W."/>
            <person name="Cichocki N."/>
            <person name="Veneault-Fourrey C."/>
            <person name="LaButti K."/>
            <person name="Lindquist E.A."/>
            <person name="Lipzen A."/>
            <person name="Lundell T."/>
            <person name="Morin E."/>
            <person name="Murat C."/>
            <person name="Sun H."/>
            <person name="Tunlid A."/>
            <person name="Henrissat B."/>
            <person name="Grigoriev I.V."/>
            <person name="Hibbett D.S."/>
            <person name="Martin F."/>
            <person name="Nordberg H.P."/>
            <person name="Cantor M.N."/>
            <person name="Hua S.X."/>
        </authorList>
    </citation>
    <scope>NUCLEOTIDE SEQUENCE [LARGE SCALE GENOMIC DNA]</scope>
    <source>
        <strain evidence="10 11">441</strain>
    </source>
</reference>
<evidence type="ECO:0000256" key="8">
    <source>
        <dbReference type="SAM" id="MobiDB-lite"/>
    </source>
</evidence>
<evidence type="ECO:0000256" key="4">
    <source>
        <dbReference type="ARBA" id="ARBA00022722"/>
    </source>
</evidence>
<keyword evidence="4" id="KW-0540">Nuclease</keyword>
<dbReference type="Proteomes" id="UP000054018">
    <property type="component" value="Unassembled WGS sequence"/>
</dbReference>
<comment type="cofactor">
    <cofactor evidence="1">
        <name>a divalent metal cation</name>
        <dbReference type="ChEBI" id="CHEBI:60240"/>
    </cofactor>
</comment>
<dbReference type="GO" id="GO:0005634">
    <property type="term" value="C:nucleus"/>
    <property type="evidence" value="ECO:0007669"/>
    <property type="project" value="UniProtKB-SubCell"/>
</dbReference>
<sequence>MPRQSVRQVLLNDLASARRDLQLIRFQDLVRTAIDLLDSSSSNEDTDSRVSDSDSSISDMSSDSSLSDFTVDTLMSLLETSEASFIAGLTLNHQILSFENTIVALMDEVEKLRYLAARTKAPRAPQLQLLEEWCLNNDLKKFRHKLRVDPDVFASLVAKLENHPIFSNNSNNPQLPVSVQLAIFLNGVGHYGNGATTEDVAEWAGVSIGTVYNCYRRVMIALLQLHDDVIHFDPMEPEDQEERDRAKRWVESRSCSEWRGGFLCVDGSPFNLFQKPGWHGEGFYDRKSRYSLSAQVIILPHNLRIVNYVIGVPGSLHDSNVFSRTRIYHHPETFLGADEWIWADSAYPLLPWCVVPFKRSSTESMPDTHKIFNQHLSKIRVRSEHFYGSLKGRFQSLHDMHFQIQNQRDLEFANMWMRCCLILHNLILEIEEDLGIVSSNNEYMEEAEMWGVPLIHERDDDGEDFIGTPGQIFRSCLVERLIHRLRT</sequence>
<dbReference type="InterPro" id="IPR045249">
    <property type="entry name" value="HARBI1-like"/>
</dbReference>
<dbReference type="OrthoDB" id="2668416at2759"/>
<evidence type="ECO:0000259" key="9">
    <source>
        <dbReference type="Pfam" id="PF13359"/>
    </source>
</evidence>
<dbReference type="Pfam" id="PF13359">
    <property type="entry name" value="DDE_Tnp_4"/>
    <property type="match status" value="1"/>
</dbReference>
<keyword evidence="5" id="KW-0479">Metal-binding</keyword>
<keyword evidence="6" id="KW-0378">Hydrolase</keyword>
<evidence type="ECO:0000256" key="3">
    <source>
        <dbReference type="ARBA" id="ARBA00006958"/>
    </source>
</evidence>
<evidence type="ECO:0000313" key="10">
    <source>
        <dbReference type="EMBL" id="KIK13828.1"/>
    </source>
</evidence>
<name>A0A0C9Z1I9_9AGAM</name>
<dbReference type="GO" id="GO:0004518">
    <property type="term" value="F:nuclease activity"/>
    <property type="evidence" value="ECO:0007669"/>
    <property type="project" value="UniProtKB-KW"/>
</dbReference>
<proteinExistence type="inferred from homology"/>
<evidence type="ECO:0000256" key="7">
    <source>
        <dbReference type="ARBA" id="ARBA00023242"/>
    </source>
</evidence>
<feature type="region of interest" description="Disordered" evidence="8">
    <location>
        <begin position="39"/>
        <end position="65"/>
    </location>
</feature>
<feature type="compositionally biased region" description="Low complexity" evidence="8">
    <location>
        <begin position="53"/>
        <end position="65"/>
    </location>
</feature>
<comment type="similarity">
    <text evidence="3">Belongs to the HARBI1 family.</text>
</comment>
<evidence type="ECO:0000256" key="6">
    <source>
        <dbReference type="ARBA" id="ARBA00022801"/>
    </source>
</evidence>
<dbReference type="GO" id="GO:0046872">
    <property type="term" value="F:metal ion binding"/>
    <property type="evidence" value="ECO:0007669"/>
    <property type="project" value="UniProtKB-KW"/>
</dbReference>
<dbReference type="EMBL" id="KN833971">
    <property type="protein sequence ID" value="KIK13828.1"/>
    <property type="molecule type" value="Genomic_DNA"/>
</dbReference>
<keyword evidence="7" id="KW-0539">Nucleus</keyword>
<protein>
    <recommendedName>
        <fullName evidence="9">DDE Tnp4 domain-containing protein</fullName>
    </recommendedName>
</protein>
<gene>
    <name evidence="10" type="ORF">PISMIDRAFT_17702</name>
</gene>